<keyword evidence="2" id="KW-1185">Reference proteome</keyword>
<name>V7AS25_PHAVU</name>
<dbReference type="Gramene" id="ESW08457">
    <property type="protein sequence ID" value="ESW08457"/>
    <property type="gene ID" value="PHAVU_009G047300g"/>
</dbReference>
<gene>
    <name evidence="1" type="ORF">PHAVU_009G047300g</name>
</gene>
<dbReference type="AlphaFoldDB" id="V7AS25"/>
<dbReference type="STRING" id="3885.V7AS25"/>
<dbReference type="Proteomes" id="UP000000226">
    <property type="component" value="Chromosome 9"/>
</dbReference>
<organism evidence="1 2">
    <name type="scientific">Phaseolus vulgaris</name>
    <name type="common">Kidney bean</name>
    <name type="synonym">French bean</name>
    <dbReference type="NCBI Taxonomy" id="3885"/>
    <lineage>
        <taxon>Eukaryota</taxon>
        <taxon>Viridiplantae</taxon>
        <taxon>Streptophyta</taxon>
        <taxon>Embryophyta</taxon>
        <taxon>Tracheophyta</taxon>
        <taxon>Spermatophyta</taxon>
        <taxon>Magnoliopsida</taxon>
        <taxon>eudicotyledons</taxon>
        <taxon>Gunneridae</taxon>
        <taxon>Pentapetalae</taxon>
        <taxon>rosids</taxon>
        <taxon>fabids</taxon>
        <taxon>Fabales</taxon>
        <taxon>Fabaceae</taxon>
        <taxon>Papilionoideae</taxon>
        <taxon>50 kb inversion clade</taxon>
        <taxon>NPAAA clade</taxon>
        <taxon>indigoferoid/millettioid clade</taxon>
        <taxon>Phaseoleae</taxon>
        <taxon>Phaseolus</taxon>
    </lineage>
</organism>
<accession>V7AS25</accession>
<sequence length="196" mass="22537">MGEIVRISGWRYVLKVEDEVKEQCEDIENGKRGKRKSNKRAMIDLRFGRHAAVNAEQRLIRTGTRIDSFDVELLKFPVLTEVTMSFWILVPYTLSVMFRKAPIIGNEDILGGLSLYVLVVLLANDDKTFGGVTFALYSLICRHAKLPSYARISNFRRKVPSPMFEWSLKIKERLDNSRTLRKTTNISSCGYFYGDC</sequence>
<reference evidence="2" key="1">
    <citation type="journal article" date="2014" name="Nat. Genet.">
        <title>A reference genome for common bean and genome-wide analysis of dual domestications.</title>
        <authorList>
            <person name="Schmutz J."/>
            <person name="McClean P.E."/>
            <person name="Mamidi S."/>
            <person name="Wu G.A."/>
            <person name="Cannon S.B."/>
            <person name="Grimwood J."/>
            <person name="Jenkins J."/>
            <person name="Shu S."/>
            <person name="Song Q."/>
            <person name="Chavarro C."/>
            <person name="Torres-Torres M."/>
            <person name="Geffroy V."/>
            <person name="Moghaddam S.M."/>
            <person name="Gao D."/>
            <person name="Abernathy B."/>
            <person name="Barry K."/>
            <person name="Blair M."/>
            <person name="Brick M.A."/>
            <person name="Chovatia M."/>
            <person name="Gepts P."/>
            <person name="Goodstein D.M."/>
            <person name="Gonzales M."/>
            <person name="Hellsten U."/>
            <person name="Hyten D.L."/>
            <person name="Jia G."/>
            <person name="Kelly J.D."/>
            <person name="Kudrna D."/>
            <person name="Lee R."/>
            <person name="Richard M.M."/>
            <person name="Miklas P.N."/>
            <person name="Osorno J.M."/>
            <person name="Rodrigues J."/>
            <person name="Thareau V."/>
            <person name="Urrea C.A."/>
            <person name="Wang M."/>
            <person name="Yu Y."/>
            <person name="Zhang M."/>
            <person name="Wing R.A."/>
            <person name="Cregan P.B."/>
            <person name="Rokhsar D.S."/>
            <person name="Jackson S.A."/>
        </authorList>
    </citation>
    <scope>NUCLEOTIDE SEQUENCE [LARGE SCALE GENOMIC DNA]</scope>
    <source>
        <strain evidence="2">cv. G19833</strain>
    </source>
</reference>
<protein>
    <submittedName>
        <fullName evidence="1">Uncharacterized protein</fullName>
    </submittedName>
</protein>
<proteinExistence type="predicted"/>
<dbReference type="EMBL" id="CM002296">
    <property type="protein sequence ID" value="ESW08457.1"/>
    <property type="molecule type" value="Genomic_DNA"/>
</dbReference>
<evidence type="ECO:0000313" key="1">
    <source>
        <dbReference type="EMBL" id="ESW08457.1"/>
    </source>
</evidence>
<evidence type="ECO:0000313" key="2">
    <source>
        <dbReference type="Proteomes" id="UP000000226"/>
    </source>
</evidence>
<dbReference type="eggNOG" id="ENOG502QPSA">
    <property type="taxonomic scope" value="Eukaryota"/>
</dbReference>